<protein>
    <submittedName>
        <fullName evidence="1">Antitoxin</fullName>
    </submittedName>
</protein>
<dbReference type="EMBL" id="BK014704">
    <property type="protein sequence ID" value="DAD68557.1"/>
    <property type="molecule type" value="Genomic_DNA"/>
</dbReference>
<reference evidence="1" key="1">
    <citation type="journal article" date="2021" name="Proc. Natl. Acad. Sci. U.S.A.">
        <title>A Catalog of Tens of Thousands of Viruses from Human Metagenomes Reveals Hidden Associations with Chronic Diseases.</title>
        <authorList>
            <person name="Tisza M.J."/>
            <person name="Buck C.B."/>
        </authorList>
    </citation>
    <scope>NUCLEOTIDE SEQUENCE</scope>
    <source>
        <strain evidence="1">Ct3CA7</strain>
    </source>
</reference>
<sequence length="116" mass="13403">MPGETTGTQLRLIRGMFCMSQRDFAELLNLKSSDIYTLEVDQRENPVPANIHNAVRFLAEQHAHWVNQIDGTTVNIQWIGYRKLSETVWAPERWWHSLLGVALTQGKNFTLDTTNY</sequence>
<accession>A0A8S5LEU7</accession>
<evidence type="ECO:0000313" key="1">
    <source>
        <dbReference type="EMBL" id="DAD68557.1"/>
    </source>
</evidence>
<name>A0A8S5LEU7_9CAUD</name>
<proteinExistence type="predicted"/>
<organism evidence="1">
    <name type="scientific">Siphoviridae sp. ct3CA7</name>
    <dbReference type="NCBI Taxonomy" id="2823561"/>
    <lineage>
        <taxon>Viruses</taxon>
        <taxon>Duplodnaviria</taxon>
        <taxon>Heunggongvirae</taxon>
        <taxon>Uroviricota</taxon>
        <taxon>Caudoviricetes</taxon>
    </lineage>
</organism>